<dbReference type="InterPro" id="IPR037045">
    <property type="entry name" value="S8pro/Inhibitor_I9_sf"/>
</dbReference>
<feature type="domain" description="Peptidase S8/S53" evidence="9">
    <location>
        <begin position="101"/>
        <end position="531"/>
    </location>
</feature>
<comment type="similarity">
    <text evidence="2 8">Belongs to the peptidase S8 family.</text>
</comment>
<dbReference type="PANTHER" id="PTHR10795">
    <property type="entry name" value="PROPROTEIN CONVERTASE SUBTILISIN/KEXIN"/>
    <property type="match status" value="1"/>
</dbReference>
<evidence type="ECO:0000256" key="3">
    <source>
        <dbReference type="ARBA" id="ARBA00022670"/>
    </source>
</evidence>
<dbReference type="GO" id="GO:0005576">
    <property type="term" value="C:extracellular region"/>
    <property type="evidence" value="ECO:0007669"/>
    <property type="project" value="UniProtKB-SubCell"/>
</dbReference>
<dbReference type="InterPro" id="IPR015500">
    <property type="entry name" value="Peptidase_S8_subtilisin-rel"/>
</dbReference>
<dbReference type="SUPFAM" id="SSF52743">
    <property type="entry name" value="Subtilisin-like"/>
    <property type="match status" value="1"/>
</dbReference>
<evidence type="ECO:0000313" key="11">
    <source>
        <dbReference type="EMBL" id="SPD26059.1"/>
    </source>
</evidence>
<dbReference type="InterPro" id="IPR045051">
    <property type="entry name" value="SBT"/>
</dbReference>
<keyword evidence="3 8" id="KW-0645">Protease</keyword>
<evidence type="ECO:0000256" key="5">
    <source>
        <dbReference type="ARBA" id="ARBA00022801"/>
    </source>
</evidence>
<dbReference type="InterPro" id="IPR034197">
    <property type="entry name" value="Peptidases_S8_3"/>
</dbReference>
<feature type="active site" description="Charge relay system" evidence="7 8">
    <location>
        <position position="482"/>
    </location>
</feature>
<dbReference type="PRINTS" id="PR00723">
    <property type="entry name" value="SUBTILISIN"/>
</dbReference>
<evidence type="ECO:0000256" key="2">
    <source>
        <dbReference type="ARBA" id="ARBA00011073"/>
    </source>
</evidence>
<feature type="active site" description="Charge relay system" evidence="7 8">
    <location>
        <position position="158"/>
    </location>
</feature>
<dbReference type="InterPro" id="IPR023828">
    <property type="entry name" value="Peptidase_S8_Ser-AS"/>
</dbReference>
<dbReference type="GO" id="GO:0004252">
    <property type="term" value="F:serine-type endopeptidase activity"/>
    <property type="evidence" value="ECO:0007669"/>
    <property type="project" value="UniProtKB-UniRule"/>
</dbReference>
<gene>
    <name evidence="11" type="ORF">FSB_LOCUS53941</name>
</gene>
<dbReference type="CDD" id="cd04852">
    <property type="entry name" value="Peptidases_S8_3"/>
    <property type="match status" value="1"/>
</dbReference>
<dbReference type="AlphaFoldDB" id="A0A2N9IPJ8"/>
<dbReference type="PROSITE" id="PS51892">
    <property type="entry name" value="SUBTILASE"/>
    <property type="match status" value="1"/>
</dbReference>
<evidence type="ECO:0000256" key="7">
    <source>
        <dbReference type="PIRSR" id="PIRSR615500-1"/>
    </source>
</evidence>
<dbReference type="InterPro" id="IPR010259">
    <property type="entry name" value="S8pro/Inhibitor_I9"/>
</dbReference>
<dbReference type="Gene3D" id="3.30.70.80">
    <property type="entry name" value="Peptidase S8 propeptide/proteinase inhibitor I9"/>
    <property type="match status" value="1"/>
</dbReference>
<evidence type="ECO:0000256" key="4">
    <source>
        <dbReference type="ARBA" id="ARBA00022729"/>
    </source>
</evidence>
<dbReference type="Gene3D" id="3.40.50.200">
    <property type="entry name" value="Peptidase S8/S53 domain"/>
    <property type="match status" value="1"/>
</dbReference>
<evidence type="ECO:0000256" key="1">
    <source>
        <dbReference type="ARBA" id="ARBA00004613"/>
    </source>
</evidence>
<name>A0A2N9IPJ8_FAGSY</name>
<evidence type="ECO:0000259" key="9">
    <source>
        <dbReference type="Pfam" id="PF00082"/>
    </source>
</evidence>
<comment type="subcellular location">
    <subcellularLocation>
        <location evidence="1">Secreted</location>
    </subcellularLocation>
</comment>
<keyword evidence="4" id="KW-0732">Signal</keyword>
<accession>A0A2N9IPJ8</accession>
<sequence length="594" mass="62940">MFTLCTWASLPEGEYSPTSKHLSVLKEVVGESAAAESMVRSYTRSFNAFAARLSDEEQQKIARKKEVLSVFRSRTLQLQTTRSWDFVGLTETAKRQPTVESNVIVGVIDTGIWPESESFSDEGYGPPPKKWKVSLLELAVTLWAPRLKMLPVRDQVGHGTHTASTAAGNKVMDASFFGVAKGIARGGVPSARIAAYKVCDAAGCSDTDILAAFDDAIADGVDIITISVGGDNARPFDADSIAIGSFHAMEKGILTVQSAGNSGPAPITVSSVAPWLFSIAASSIDRKIISKVVLANGKTLIGSAVNSFTLNGTKFPLVQGKDVSSSTCAEDEARRCFVFCLKSSLVEGKIVVCDDASGWEEASRAGALGIIALNQDNQDVAFVVSLPASTLVNEEYDVVKSYINSTQNPQGSILKSEAITDTHAPLAASFSSRGPNTIASDILKPDISAPGIDILAAFSPDASPSSVPEKRSVKYNILSGTSMACPHVAGAAAYLKTFHPDWSPSAIKSALMTTAWPMNATKNPDGEYGEGEFAFGAGHINPVKAVEPGLIYDASKDDYIKMLCSMNISFFGNCSKGVQRISKGSELPVNASFC</sequence>
<evidence type="ECO:0000256" key="6">
    <source>
        <dbReference type="ARBA" id="ARBA00022825"/>
    </source>
</evidence>
<dbReference type="GO" id="GO:0006508">
    <property type="term" value="P:proteolysis"/>
    <property type="evidence" value="ECO:0007669"/>
    <property type="project" value="UniProtKB-KW"/>
</dbReference>
<dbReference type="Pfam" id="PF05922">
    <property type="entry name" value="Inhibitor_I9"/>
    <property type="match status" value="1"/>
</dbReference>
<protein>
    <recommendedName>
        <fullName evidence="12">Peptidase S8/S53 domain-containing protein</fullName>
    </recommendedName>
</protein>
<organism evidence="11">
    <name type="scientific">Fagus sylvatica</name>
    <name type="common">Beechnut</name>
    <dbReference type="NCBI Taxonomy" id="28930"/>
    <lineage>
        <taxon>Eukaryota</taxon>
        <taxon>Viridiplantae</taxon>
        <taxon>Streptophyta</taxon>
        <taxon>Embryophyta</taxon>
        <taxon>Tracheophyta</taxon>
        <taxon>Spermatophyta</taxon>
        <taxon>Magnoliopsida</taxon>
        <taxon>eudicotyledons</taxon>
        <taxon>Gunneridae</taxon>
        <taxon>Pentapetalae</taxon>
        <taxon>rosids</taxon>
        <taxon>fabids</taxon>
        <taxon>Fagales</taxon>
        <taxon>Fagaceae</taxon>
        <taxon>Fagus</taxon>
    </lineage>
</organism>
<feature type="active site" description="Charge relay system" evidence="7 8">
    <location>
        <position position="109"/>
    </location>
</feature>
<dbReference type="Pfam" id="PF00082">
    <property type="entry name" value="Peptidase_S8"/>
    <property type="match status" value="1"/>
</dbReference>
<dbReference type="PROSITE" id="PS00138">
    <property type="entry name" value="SUBTILASE_SER"/>
    <property type="match status" value="1"/>
</dbReference>
<feature type="domain" description="Inhibitor I9" evidence="10">
    <location>
        <begin position="14"/>
        <end position="79"/>
    </location>
</feature>
<keyword evidence="5 8" id="KW-0378">Hydrolase</keyword>
<reference evidence="11" key="1">
    <citation type="submission" date="2018-02" db="EMBL/GenBank/DDBJ databases">
        <authorList>
            <person name="Cohen D.B."/>
            <person name="Kent A.D."/>
        </authorList>
    </citation>
    <scope>NUCLEOTIDE SEQUENCE</scope>
</reference>
<proteinExistence type="inferred from homology"/>
<keyword evidence="6 8" id="KW-0720">Serine protease</keyword>
<dbReference type="EMBL" id="OIVN01006142">
    <property type="protein sequence ID" value="SPD26059.1"/>
    <property type="molecule type" value="Genomic_DNA"/>
</dbReference>
<dbReference type="InterPro" id="IPR036852">
    <property type="entry name" value="Peptidase_S8/S53_dom_sf"/>
</dbReference>
<dbReference type="InterPro" id="IPR000209">
    <property type="entry name" value="Peptidase_S8/S53_dom"/>
</dbReference>
<evidence type="ECO:0000256" key="8">
    <source>
        <dbReference type="PROSITE-ProRule" id="PRU01240"/>
    </source>
</evidence>
<dbReference type="Gene3D" id="3.50.30.30">
    <property type="match status" value="1"/>
</dbReference>
<evidence type="ECO:0000259" key="10">
    <source>
        <dbReference type="Pfam" id="PF05922"/>
    </source>
</evidence>
<dbReference type="CDD" id="cd02120">
    <property type="entry name" value="PA_subtilisin_like"/>
    <property type="match status" value="1"/>
</dbReference>
<evidence type="ECO:0008006" key="12">
    <source>
        <dbReference type="Google" id="ProtNLM"/>
    </source>
</evidence>